<dbReference type="EMBL" id="FZMO01000203">
    <property type="protein sequence ID" value="SNQ48830.1"/>
    <property type="molecule type" value="Genomic_DNA"/>
</dbReference>
<dbReference type="Proteomes" id="UP000234331">
    <property type="component" value="Unassembled WGS sequence"/>
</dbReference>
<keyword evidence="2" id="KW-1185">Reference proteome</keyword>
<proteinExistence type="predicted"/>
<gene>
    <name evidence="1" type="ORF">FRACA_2810002</name>
</gene>
<reference evidence="1 2" key="1">
    <citation type="submission" date="2017-06" db="EMBL/GenBank/DDBJ databases">
        <authorList>
            <person name="Kim H.J."/>
            <person name="Triplett B.A."/>
        </authorList>
    </citation>
    <scope>NUCLEOTIDE SEQUENCE [LARGE SCALE GENOMIC DNA]</scope>
    <source>
        <strain evidence="1">FRACA_ARgP5</strain>
    </source>
</reference>
<accession>A0A2I2KT48</accession>
<evidence type="ECO:0000313" key="2">
    <source>
        <dbReference type="Proteomes" id="UP000234331"/>
    </source>
</evidence>
<organism evidence="1 2">
    <name type="scientific">Frankia canadensis</name>
    <dbReference type="NCBI Taxonomy" id="1836972"/>
    <lineage>
        <taxon>Bacteria</taxon>
        <taxon>Bacillati</taxon>
        <taxon>Actinomycetota</taxon>
        <taxon>Actinomycetes</taxon>
        <taxon>Frankiales</taxon>
        <taxon>Frankiaceae</taxon>
        <taxon>Frankia</taxon>
    </lineage>
</organism>
<sequence>MVLSLPGERKELDVSVHTDARCVGCLLGR</sequence>
<dbReference type="AlphaFoldDB" id="A0A2I2KT48"/>
<protein>
    <submittedName>
        <fullName evidence="1">Uncharacterized protein</fullName>
    </submittedName>
</protein>
<evidence type="ECO:0000313" key="1">
    <source>
        <dbReference type="EMBL" id="SNQ48830.1"/>
    </source>
</evidence>
<name>A0A2I2KT48_9ACTN</name>